<gene>
    <name evidence="6" type="ORF">EMEDMD4_980015</name>
</gene>
<accession>A0A508X8U6</accession>
<dbReference type="CDD" id="cd17793">
    <property type="entry name" value="HipA"/>
    <property type="match status" value="1"/>
</dbReference>
<dbReference type="PANTHER" id="PTHR37419">
    <property type="entry name" value="SERINE/THREONINE-PROTEIN KINASE TOXIN HIPA"/>
    <property type="match status" value="1"/>
</dbReference>
<dbReference type="InterPro" id="IPR017508">
    <property type="entry name" value="HipA_N1"/>
</dbReference>
<dbReference type="NCBIfam" id="TIGR03071">
    <property type="entry name" value="couple_hipA"/>
    <property type="match status" value="1"/>
</dbReference>
<dbReference type="Proteomes" id="UP000507954">
    <property type="component" value="Unassembled WGS sequence"/>
</dbReference>
<keyword evidence="2" id="KW-0808">Transferase</keyword>
<evidence type="ECO:0000256" key="3">
    <source>
        <dbReference type="ARBA" id="ARBA00022777"/>
    </source>
</evidence>
<dbReference type="GO" id="GO:0005829">
    <property type="term" value="C:cytosol"/>
    <property type="evidence" value="ECO:0007669"/>
    <property type="project" value="TreeGrafter"/>
</dbReference>
<dbReference type="Pfam" id="PF07804">
    <property type="entry name" value="HipA_C"/>
    <property type="match status" value="1"/>
</dbReference>
<dbReference type="InterPro" id="IPR012893">
    <property type="entry name" value="HipA-like_C"/>
</dbReference>
<reference evidence="6" key="1">
    <citation type="submission" date="2019-06" db="EMBL/GenBank/DDBJ databases">
        <authorList>
            <person name="Le Quere A."/>
            <person name="Colella S."/>
        </authorList>
    </citation>
    <scope>NUCLEOTIDE SEQUENCE</scope>
    <source>
        <strain evidence="6">EmedicaeMD41</strain>
    </source>
</reference>
<name>A0A508X8U6_9HYPH</name>
<organism evidence="6">
    <name type="scientific">Sinorhizobium medicae</name>
    <dbReference type="NCBI Taxonomy" id="110321"/>
    <lineage>
        <taxon>Bacteria</taxon>
        <taxon>Pseudomonadati</taxon>
        <taxon>Pseudomonadota</taxon>
        <taxon>Alphaproteobacteria</taxon>
        <taxon>Hyphomicrobiales</taxon>
        <taxon>Rhizobiaceae</taxon>
        <taxon>Sinorhizobium/Ensifer group</taxon>
        <taxon>Sinorhizobium</taxon>
    </lineage>
</organism>
<evidence type="ECO:0000256" key="1">
    <source>
        <dbReference type="ARBA" id="ARBA00010164"/>
    </source>
</evidence>
<evidence type="ECO:0000259" key="4">
    <source>
        <dbReference type="Pfam" id="PF07804"/>
    </source>
</evidence>
<dbReference type="AlphaFoldDB" id="A0A508X8U6"/>
<dbReference type="RefSeq" id="WP_180162417.1">
    <property type="nucleotide sequence ID" value="NZ_CABFNB010000170.1"/>
</dbReference>
<dbReference type="PANTHER" id="PTHR37419:SF1">
    <property type="entry name" value="SERINE_THREONINE-PROTEIN KINASE TOXIN HIPA"/>
    <property type="match status" value="1"/>
</dbReference>
<comment type="similarity">
    <text evidence="1">Belongs to the HipA Ser/Thr kinase family.</text>
</comment>
<proteinExistence type="inferred from homology"/>
<evidence type="ECO:0000313" key="6">
    <source>
        <dbReference type="EMBL" id="VTZ66145.1"/>
    </source>
</evidence>
<dbReference type="GO" id="GO:0004674">
    <property type="term" value="F:protein serine/threonine kinase activity"/>
    <property type="evidence" value="ECO:0007669"/>
    <property type="project" value="TreeGrafter"/>
</dbReference>
<dbReference type="InterPro" id="IPR052028">
    <property type="entry name" value="HipA_Ser/Thr_kinase"/>
</dbReference>
<feature type="domain" description="HipA N-terminal subdomain 1" evidence="5">
    <location>
        <begin position="4"/>
        <end position="97"/>
    </location>
</feature>
<evidence type="ECO:0000259" key="5">
    <source>
        <dbReference type="Pfam" id="PF13657"/>
    </source>
</evidence>
<evidence type="ECO:0000256" key="2">
    <source>
        <dbReference type="ARBA" id="ARBA00022679"/>
    </source>
</evidence>
<keyword evidence="3" id="KW-0418">Kinase</keyword>
<dbReference type="Pfam" id="PF13657">
    <property type="entry name" value="Couple_hipA"/>
    <property type="match status" value="1"/>
</dbReference>
<dbReference type="EMBL" id="CABFNB010000170">
    <property type="protein sequence ID" value="VTZ66145.1"/>
    <property type="molecule type" value="Genomic_DNA"/>
</dbReference>
<dbReference type="Gene3D" id="1.10.1070.20">
    <property type="match status" value="1"/>
</dbReference>
<protein>
    <submittedName>
        <fullName evidence="6">HipA N-terminal domain protein</fullName>
    </submittedName>
</protein>
<sequence length="415" mass="45433">MTTIFYETLPVAEMTFEGEWRLDYDRSWEARRSAFPISLTMPLRSGTVGADRLLPWLANLLPETHLAEIGQRLKVSPQDIVGLLGHIGRDTAGALSIGEPRKAGVNLEPIPDKVTLERILNELPAKPFLVGERGVSMSLAGVQEKLPVFVDGDGTISIPVDGTPSTHIIKPDNARLAGSVENEAFCLALARACGLEAAEASIGVAGKRRYLLVKRYDRFADPQGEIRRLHQEDLCQLTGHFPLQKYERSSTGGGVTLKMMFDAVSDLVSPGERVKLLDAVIFNLLICNSDSHAKNYSILIGAGGSAKIAPLYDLMCAAVYRQVDQSLPQGIAERFIAADLGRRDWQAVAEEVGLSGASTVRRVGELSAVVADACEDVTKRTSEIVGDPTRILERVTHQIQKRCRRIQRHLYVARS</sequence>
<feature type="domain" description="HipA-like C-terminal" evidence="4">
    <location>
        <begin position="137"/>
        <end position="367"/>
    </location>
</feature>